<dbReference type="STRING" id="1178515.SY83_14560"/>
<dbReference type="Pfam" id="PF22016">
    <property type="entry name" value="DUF6933"/>
    <property type="match status" value="1"/>
</dbReference>
<dbReference type="EMBL" id="CP011388">
    <property type="protein sequence ID" value="ANE47286.1"/>
    <property type="molecule type" value="Genomic_DNA"/>
</dbReference>
<gene>
    <name evidence="2" type="ORF">SY83_14560</name>
</gene>
<accession>A0A172TJY6</accession>
<dbReference type="AlphaFoldDB" id="A0A172TJY6"/>
<feature type="domain" description="DUF6933" evidence="1">
    <location>
        <begin position="4"/>
        <end position="152"/>
    </location>
</feature>
<keyword evidence="3" id="KW-1185">Reference proteome</keyword>
<dbReference type="KEGG" id="pswu:SY83_14560"/>
<evidence type="ECO:0000313" key="3">
    <source>
        <dbReference type="Proteomes" id="UP000076927"/>
    </source>
</evidence>
<dbReference type="OrthoDB" id="9801392at2"/>
<dbReference type="Proteomes" id="UP000076927">
    <property type="component" value="Chromosome"/>
</dbReference>
<name>A0A172TJY6_9BACL</name>
<organism evidence="2 3">
    <name type="scientific">Paenibacillus swuensis</name>
    <dbReference type="NCBI Taxonomy" id="1178515"/>
    <lineage>
        <taxon>Bacteria</taxon>
        <taxon>Bacillati</taxon>
        <taxon>Bacillota</taxon>
        <taxon>Bacilli</taxon>
        <taxon>Bacillales</taxon>
        <taxon>Paenibacillaceae</taxon>
        <taxon>Paenibacillus</taxon>
    </lineage>
</organism>
<dbReference type="InterPro" id="IPR053864">
    <property type="entry name" value="DUF6933"/>
</dbReference>
<reference evidence="2 3" key="1">
    <citation type="submission" date="2015-01" db="EMBL/GenBank/DDBJ databases">
        <title>Paenibacillus swuensis/DY6/whole genome sequencing.</title>
        <authorList>
            <person name="Kim M.K."/>
            <person name="Srinivasan S."/>
            <person name="Lee J.-J."/>
        </authorList>
    </citation>
    <scope>NUCLEOTIDE SEQUENCE [LARGE SCALE GENOMIC DNA]</scope>
    <source>
        <strain evidence="2 3">DY6</strain>
    </source>
</reference>
<evidence type="ECO:0000259" key="1">
    <source>
        <dbReference type="Pfam" id="PF22016"/>
    </source>
</evidence>
<evidence type="ECO:0000313" key="2">
    <source>
        <dbReference type="EMBL" id="ANE47286.1"/>
    </source>
</evidence>
<dbReference type="PATRIC" id="fig|1178515.4.peg.2923"/>
<proteinExistence type="predicted"/>
<protein>
    <recommendedName>
        <fullName evidence="1">DUF6933 domain-containing protein</fullName>
    </recommendedName>
</protein>
<sequence length="163" mass="19265">MFVLKCTQKLLKDMKVPPSEIHITSPLSSWHVNMYKLRNRKLIIFVNDYSRLCLIISGIRSAQPAKLFETFRTELRSYMLAEEIEEHVVNTYLSSADEIWITKTDSRSVLGTMNEMMIYTEVSYNKSETNEERLRWLNRSIYSPIDYKEPIHVFKEALQQAYS</sequence>